<gene>
    <name evidence="3" type="ORF">EV696_1056</name>
</gene>
<keyword evidence="4" id="KW-1185">Reference proteome</keyword>
<evidence type="ECO:0000256" key="1">
    <source>
        <dbReference type="SAM" id="MobiDB-lite"/>
    </source>
</evidence>
<dbReference type="AlphaFoldDB" id="A0A4R6UQ29"/>
<dbReference type="PANTHER" id="PTHR24094">
    <property type="entry name" value="SECRETED PROTEIN"/>
    <property type="match status" value="1"/>
</dbReference>
<feature type="domain" description="GmrSD restriction endonucleases C-terminal" evidence="2">
    <location>
        <begin position="113"/>
        <end position="215"/>
    </location>
</feature>
<name>A0A4R6UQ29_9GAMM</name>
<organism evidence="3 4">
    <name type="scientific">Permianibacter aggregans</name>
    <dbReference type="NCBI Taxonomy" id="1510150"/>
    <lineage>
        <taxon>Bacteria</taxon>
        <taxon>Pseudomonadati</taxon>
        <taxon>Pseudomonadota</taxon>
        <taxon>Gammaproteobacteria</taxon>
        <taxon>Pseudomonadales</taxon>
        <taxon>Pseudomonadaceae</taxon>
        <taxon>Permianibacter</taxon>
    </lineage>
</organism>
<accession>A0A4R6UQ29</accession>
<reference evidence="3 4" key="1">
    <citation type="submission" date="2019-03" db="EMBL/GenBank/DDBJ databases">
        <title>Genomic Encyclopedia of Type Strains, Phase IV (KMG-IV): sequencing the most valuable type-strain genomes for metagenomic binning, comparative biology and taxonomic classification.</title>
        <authorList>
            <person name="Goeker M."/>
        </authorList>
    </citation>
    <scope>NUCLEOTIDE SEQUENCE [LARGE SCALE GENOMIC DNA]</scope>
    <source>
        <strain evidence="3 4">DSM 103792</strain>
    </source>
</reference>
<evidence type="ECO:0000259" key="2">
    <source>
        <dbReference type="Pfam" id="PF07510"/>
    </source>
</evidence>
<dbReference type="InterPro" id="IPR011089">
    <property type="entry name" value="GmrSD_C"/>
</dbReference>
<protein>
    <submittedName>
        <fullName evidence="3">Uncharacterized protein DUF1524</fullName>
    </submittedName>
</protein>
<dbReference type="Pfam" id="PF07510">
    <property type="entry name" value="GmrSD_C"/>
    <property type="match status" value="1"/>
</dbReference>
<dbReference type="OrthoDB" id="5196645at2"/>
<proteinExistence type="predicted"/>
<dbReference type="EMBL" id="SNYM01000005">
    <property type="protein sequence ID" value="TDQ49032.1"/>
    <property type="molecule type" value="Genomic_DNA"/>
</dbReference>
<dbReference type="Proteomes" id="UP000295375">
    <property type="component" value="Unassembled WGS sequence"/>
</dbReference>
<feature type="region of interest" description="Disordered" evidence="1">
    <location>
        <begin position="50"/>
        <end position="69"/>
    </location>
</feature>
<evidence type="ECO:0000313" key="4">
    <source>
        <dbReference type="Proteomes" id="UP000295375"/>
    </source>
</evidence>
<sequence>MHRTWIVLLILILVSLGATGHRGGLDANGGHYDRQTNSYHCHQTSCNSEDSASVSSDTPATPLSPTATQSKSQLIATLPEYDRKDWNHWIDADGNCINTRHEILIKQATGAINRSPDGCYVSSGTWVDPYSGKTFHRTSEIDADHVIPLKWAHDHGGHDWSAYDKERFANDLDNLLAVSQSLNKAKGAQGPDQWLPPNHRFRCEYLRLWQKLLAKYQALKMTSAEQRIFGTQLSACK</sequence>
<comment type="caution">
    <text evidence="3">The sequence shown here is derived from an EMBL/GenBank/DDBJ whole genome shotgun (WGS) entry which is preliminary data.</text>
</comment>
<dbReference type="RefSeq" id="WP_133589290.1">
    <property type="nucleotide sequence ID" value="NZ_CP037953.1"/>
</dbReference>
<evidence type="ECO:0000313" key="3">
    <source>
        <dbReference type="EMBL" id="TDQ49032.1"/>
    </source>
</evidence>
<dbReference type="PANTHER" id="PTHR24094:SF15">
    <property type="entry name" value="AMP-DEPENDENT SYNTHETASE_LIGASE DOMAIN-CONTAINING PROTEIN-RELATED"/>
    <property type="match status" value="1"/>
</dbReference>